<keyword evidence="9" id="KW-1185">Reference proteome</keyword>
<reference evidence="8 9" key="1">
    <citation type="submission" date="2019-07" db="EMBL/GenBank/DDBJ databases">
        <title>Full genome sequence of Humibacter sp. WJ7-1.</title>
        <authorList>
            <person name="Im W.-T."/>
        </authorList>
    </citation>
    <scope>NUCLEOTIDE SEQUENCE [LARGE SCALE GENOMIC DNA]</scope>
    <source>
        <strain evidence="8 9">WJ7-1</strain>
    </source>
</reference>
<dbReference type="Proteomes" id="UP000320216">
    <property type="component" value="Chromosome"/>
</dbReference>
<evidence type="ECO:0000313" key="9">
    <source>
        <dbReference type="Proteomes" id="UP000320216"/>
    </source>
</evidence>
<feature type="transmembrane region" description="Helical" evidence="6">
    <location>
        <begin position="879"/>
        <end position="898"/>
    </location>
</feature>
<keyword evidence="2" id="KW-1003">Cell membrane</keyword>
<keyword evidence="4 6" id="KW-1133">Transmembrane helix</keyword>
<dbReference type="KEGG" id="huw:FPZ11_08130"/>
<feature type="transmembrane region" description="Helical" evidence="6">
    <location>
        <begin position="773"/>
        <end position="798"/>
    </location>
</feature>
<feature type="transmembrane region" description="Helical" evidence="6">
    <location>
        <begin position="213"/>
        <end position="243"/>
    </location>
</feature>
<feature type="transmembrane region" description="Helical" evidence="6">
    <location>
        <begin position="171"/>
        <end position="193"/>
    </location>
</feature>
<evidence type="ECO:0000256" key="6">
    <source>
        <dbReference type="SAM" id="Phobius"/>
    </source>
</evidence>
<evidence type="ECO:0000256" key="3">
    <source>
        <dbReference type="ARBA" id="ARBA00022692"/>
    </source>
</evidence>
<dbReference type="GO" id="GO:0005886">
    <property type="term" value="C:plasma membrane"/>
    <property type="evidence" value="ECO:0007669"/>
    <property type="project" value="UniProtKB-SubCell"/>
</dbReference>
<dbReference type="InterPro" id="IPR003838">
    <property type="entry name" value="ABC3_permease_C"/>
</dbReference>
<evidence type="ECO:0000313" key="8">
    <source>
        <dbReference type="EMBL" id="QDZ14727.1"/>
    </source>
</evidence>
<feature type="transmembrane region" description="Helical" evidence="6">
    <location>
        <begin position="329"/>
        <end position="351"/>
    </location>
</feature>
<accession>A0A5B8M237</accession>
<evidence type="ECO:0000256" key="1">
    <source>
        <dbReference type="ARBA" id="ARBA00004651"/>
    </source>
</evidence>
<dbReference type="RefSeq" id="WP_146319891.1">
    <property type="nucleotide sequence ID" value="NZ_CP042305.1"/>
</dbReference>
<sequence>MTTFWRARSARRRALLVAIGAAVFTLAMLLSLAAGVTQRGASAQVRHAFESVGPSHRSLTLTVTDEQLTARDEASVRKAIADAFGDAPVDVRHTRSAGTSSGNGTERWIVTPRIGDVTPADLAALEHGFTVLPGRASSALADVGGASASGGAAATTASIQQSLRTVETTSVVPLGVIGVAGAIAAAMLGRLMIVARREEDRLLRSRGASSALLVGRAAAEAVWIAVPAVVLAAVVAQVVLWLLYGAPESVAEVAVAPLAALVIAVAAMTAVSVPAAFRSLGDDGGTTRRSGAGTAAGLTALLLVFAALCTWRFVTAGSAAAVIRDPLAIVAPALVLCALAVLGTVLFAPIARTLELPLARGRGLRLALAARLTARNTAVLAAPIMLVALAVAVGTLASGTTSTSSTFLDDSARAVNGGAARLLFAGDTMLASDADLLPERLRSDSLSDDPGVTAVLRTNGSIGQVSADVLGVRAAELSTLVPVGRSIFDAAGVTAALEPNGGPIPGPVIPKGEKTLQARIVSSGTWAAGTDETGASAEAAPAETPTASVTLWLVDAAGDVAPLTLPTVPIGRTGTVSARLPSGGPWTIAATDVDVVSAVPAAGLKVDVDRLEAGGASLSDTAQWSVQQQVFDTTGASAAVSGMGVRLASVAPGVAGGTQVRVMPRGSTTVPVAVSGALAAQAGSGVGASTAVTGSIAGFQAKVVRVIPLVPGTTGTPAMLADLPTLVRGYLATSPQLPNLLEAWTTDARGAAAYTGARKATVQLPSTSIEAGFVALGATALWLGAAGAAVFALVAVGATIATLQRRRRDETHVLRQLGVRARDQARIRVTEPASATVFAVLAGAAAGLIAAALIAPSLARASAPSAPGVLTVVLTLDPLGLVVVPIAIVVVAALLLIGQFRATLADASGSAR</sequence>
<dbReference type="Pfam" id="PF02687">
    <property type="entry name" value="FtsX"/>
    <property type="match status" value="1"/>
</dbReference>
<feature type="transmembrane region" description="Helical" evidence="6">
    <location>
        <begin position="835"/>
        <end position="859"/>
    </location>
</feature>
<organism evidence="8 9">
    <name type="scientific">Humibacter ginsenosidimutans</name>
    <dbReference type="NCBI Taxonomy" id="2599293"/>
    <lineage>
        <taxon>Bacteria</taxon>
        <taxon>Bacillati</taxon>
        <taxon>Actinomycetota</taxon>
        <taxon>Actinomycetes</taxon>
        <taxon>Micrococcales</taxon>
        <taxon>Microbacteriaceae</taxon>
        <taxon>Humibacter</taxon>
    </lineage>
</organism>
<keyword evidence="5 6" id="KW-0472">Membrane</keyword>
<proteinExistence type="predicted"/>
<evidence type="ECO:0000256" key="5">
    <source>
        <dbReference type="ARBA" id="ARBA00023136"/>
    </source>
</evidence>
<feature type="domain" description="ABC3 transporter permease C-terminal" evidence="7">
    <location>
        <begin position="785"/>
        <end position="898"/>
    </location>
</feature>
<gene>
    <name evidence="8" type="ORF">FPZ11_08130</name>
</gene>
<comment type="subcellular location">
    <subcellularLocation>
        <location evidence="1">Cell membrane</location>
        <topology evidence="1">Multi-pass membrane protein</topology>
    </subcellularLocation>
</comment>
<dbReference type="EMBL" id="CP042305">
    <property type="protein sequence ID" value="QDZ14727.1"/>
    <property type="molecule type" value="Genomic_DNA"/>
</dbReference>
<dbReference type="OrthoDB" id="5010890at2"/>
<dbReference type="AlphaFoldDB" id="A0A5B8M237"/>
<keyword evidence="3 6" id="KW-0812">Transmembrane</keyword>
<protein>
    <submittedName>
        <fullName evidence="8">FtsX-like permease family protein</fullName>
    </submittedName>
</protein>
<evidence type="ECO:0000256" key="4">
    <source>
        <dbReference type="ARBA" id="ARBA00022989"/>
    </source>
</evidence>
<feature type="transmembrane region" description="Helical" evidence="6">
    <location>
        <begin position="372"/>
        <end position="397"/>
    </location>
</feature>
<feature type="transmembrane region" description="Helical" evidence="6">
    <location>
        <begin position="255"/>
        <end position="277"/>
    </location>
</feature>
<evidence type="ECO:0000259" key="7">
    <source>
        <dbReference type="Pfam" id="PF02687"/>
    </source>
</evidence>
<feature type="transmembrane region" description="Helical" evidence="6">
    <location>
        <begin position="298"/>
        <end position="323"/>
    </location>
</feature>
<evidence type="ECO:0000256" key="2">
    <source>
        <dbReference type="ARBA" id="ARBA00022475"/>
    </source>
</evidence>
<name>A0A5B8M237_9MICO</name>